<comment type="caution">
    <text evidence="1">The sequence shown here is derived from an EMBL/GenBank/DDBJ whole genome shotgun (WGS) entry which is preliminary data.</text>
</comment>
<dbReference type="Proteomes" id="UP001200145">
    <property type="component" value="Unassembled WGS sequence"/>
</dbReference>
<dbReference type="EMBL" id="JAKEVY010000002">
    <property type="protein sequence ID" value="MCF1715042.1"/>
    <property type="molecule type" value="Genomic_DNA"/>
</dbReference>
<keyword evidence="2" id="KW-1185">Reference proteome</keyword>
<name>A0ABS9BIX1_9BACT</name>
<dbReference type="RefSeq" id="WP_234865992.1">
    <property type="nucleotide sequence ID" value="NZ_JAKEVY010000002.1"/>
</dbReference>
<evidence type="ECO:0008006" key="3">
    <source>
        <dbReference type="Google" id="ProtNLM"/>
    </source>
</evidence>
<reference evidence="1 2" key="1">
    <citation type="submission" date="2022-01" db="EMBL/GenBank/DDBJ databases">
        <title>Flavihumibacter sp. nov., isolated from sediment of a river.</title>
        <authorList>
            <person name="Liu H."/>
        </authorList>
    </citation>
    <scope>NUCLEOTIDE SEQUENCE [LARGE SCALE GENOMIC DNA]</scope>
    <source>
        <strain evidence="1 2">RY-1</strain>
    </source>
</reference>
<evidence type="ECO:0000313" key="2">
    <source>
        <dbReference type="Proteomes" id="UP001200145"/>
    </source>
</evidence>
<evidence type="ECO:0000313" key="1">
    <source>
        <dbReference type="EMBL" id="MCF1715042.1"/>
    </source>
</evidence>
<sequence length="472" mass="55834">MKIISDYFATDRSPLLPVSLKLELDTLEEQVLNSNQPVVHKLKSLRIDYPGFPEPTCTLARVYHYQEKSRQALDLLLPLNESYPREPIVLTSLGEILLELEEFDMMEVLADFSLPFEQQFPHRMSVALEEWLPYEQLVAEWLFVNGEFHLGYDRFRKIIQVLETMPKEFQEYEELIELIDDYLEPEEYDAATHEMLQLLYKKVAGNQYYKMPSLRHPELSILQRELFPEDIPALMQLLQLPRESLLPDLRSAIRDIYFNDFYYREFTPESIQPDLALAGFLLLAELEQPGDIEEWISFLRKPAYLIEFWMGDFLLEMGHRVSWKLGRKELGIMENALKENFDHQWSAVSIAEGLILTSTHEPDKRPEILNIFERTILFILDSMPQRGTENLLPNLLEYGLAMDRERFTTLMMEAYSRKRIVKTIYAKTPAEMLEESTYWKDQPDLNIEYKRSLLSLEQLLQWWLNLRTENIS</sequence>
<protein>
    <recommendedName>
        <fullName evidence="3">DUF1186 domain-containing protein</fullName>
    </recommendedName>
</protein>
<organism evidence="1 2">
    <name type="scientific">Flavihumibacter fluminis</name>
    <dbReference type="NCBI Taxonomy" id="2909236"/>
    <lineage>
        <taxon>Bacteria</taxon>
        <taxon>Pseudomonadati</taxon>
        <taxon>Bacteroidota</taxon>
        <taxon>Chitinophagia</taxon>
        <taxon>Chitinophagales</taxon>
        <taxon>Chitinophagaceae</taxon>
        <taxon>Flavihumibacter</taxon>
    </lineage>
</organism>
<accession>A0ABS9BIX1</accession>
<gene>
    <name evidence="1" type="ORF">L0U88_10430</name>
</gene>
<proteinExistence type="predicted"/>